<feature type="compositionally biased region" description="Low complexity" evidence="1">
    <location>
        <begin position="28"/>
        <end position="43"/>
    </location>
</feature>
<dbReference type="eggNOG" id="ENOG502RNTZ">
    <property type="taxonomic scope" value="Eukaryota"/>
</dbReference>
<sequence>MARTRSQPISPGGFKSLEDLPRKRRTTRSTANTAETANEITVASASRDNQTTRVTKTTSRSANKRGSKKTTRSKAKKNESVIDAEIPVNEPSSSIAAEQSTTPAKSEHNISSSPVVNVSSSQKTGPVSPANHSGATTLEHFDNRLDNPPHDGIFGVPSGTIVSPPGERSVAPAADILNNRPQLLPFNGRDTNFNLSPKFSQVNFPPLTSKVYEFLKPADRVFPSSPSVIQTSPEPDPSLQLTFELQQHVVASSSVDSTTHSPIPVEKKRVPLQPTSGNGQSIRRESGKSPQFSPKSSLVTDHTPGSKRPRAIDQPTPVVVTTERPPQPIPQSARTVVTSKGSPHRVREPSPVAIVTERPAQPAPQSTCVVATTERFAQPVRELSLVVNTVQRPSQPITQPPRVVIPAERSSQPIRRQMPFIPRPPPYIPRSSEGPPRPDAPNPLLRYALLACASVYPSPFASSIQHEPAPQSFSPSLNSDRIQAADINASPSVSFSNSAVPSPAQEVANAPAAYRTNSAASAGSASNSAVSEHQEPTKATVATGIQTTSIPAPSNSFCSPMELDSPPRQSMATQTSPVRETGPTCPCCSAILRCPNGHIVWSQAESIQPMRNLPLTRPTPVTPTDRKRPRTEDPSEGDIDLPSAKRRDIRAITLAQHKNRQAVPYGQRRSQKLAQKKTPLFLFRQLADEDQSPQSPESPEPPHPVIKILRHPSSIAKSNKAGSSTDTSQTPSTPSRPWGIRGLLSSVPRSINKLLRTSFGEPAGVTDSTIPVTTPSAEPTQSTPILATSEPEVEHEVEPAVSSIVSIDPDTLPTEPSKVSDEQPEASPPEPKNTPSELTYSLFPKPLDRSLFFGLKKDGVTSSENSQNSDSLAAAEIVDKVKATPVSKPKKRKRSPSPDVIPNPPGVSYGMDMRYFGYSSESEEEEEELPRPKSPKLQPLSAKGILRERKRVRFDVSPQDTPSKLRLQQSWATAGPSTPSRVASTRSNLANEVGFAEQTVPSSGIKPTSIGSANIPSSPESPRAPSPPITNVTGTYKLDYDLYFSDEDDEGEGAPSPKVEVSSDTSVLRWPVANPFTPVSSGGVRGVTGGKFGREFGQLRGGLVV</sequence>
<feature type="compositionally biased region" description="Basic residues" evidence="1">
    <location>
        <begin position="62"/>
        <end position="75"/>
    </location>
</feature>
<proteinExistence type="predicted"/>
<protein>
    <submittedName>
        <fullName evidence="2">Uncharacterized protein</fullName>
    </submittedName>
</protein>
<feature type="compositionally biased region" description="Low complexity" evidence="1">
    <location>
        <begin position="111"/>
        <end position="121"/>
    </location>
</feature>
<feature type="compositionally biased region" description="Polar residues" evidence="1">
    <location>
        <begin position="567"/>
        <end position="578"/>
    </location>
</feature>
<name>C4JYP4_UNCRE</name>
<dbReference type="InParanoid" id="C4JYP4"/>
<feature type="region of interest" description="Disordered" evidence="1">
    <location>
        <begin position="1"/>
        <end position="143"/>
    </location>
</feature>
<reference evidence="3" key="1">
    <citation type="journal article" date="2009" name="Genome Res.">
        <title>Comparative genomic analyses of the human fungal pathogens Coccidioides and their relatives.</title>
        <authorList>
            <person name="Sharpton T.J."/>
            <person name="Stajich J.E."/>
            <person name="Rounsley S.D."/>
            <person name="Gardner M.J."/>
            <person name="Wortman J.R."/>
            <person name="Jordar V.S."/>
            <person name="Maiti R."/>
            <person name="Kodira C.D."/>
            <person name="Neafsey D.E."/>
            <person name="Zeng Q."/>
            <person name="Hung C.-Y."/>
            <person name="McMahan C."/>
            <person name="Muszewska A."/>
            <person name="Grynberg M."/>
            <person name="Mandel M.A."/>
            <person name="Kellner E.M."/>
            <person name="Barker B.M."/>
            <person name="Galgiani J.N."/>
            <person name="Orbach M.J."/>
            <person name="Kirkland T.N."/>
            <person name="Cole G.T."/>
            <person name="Henn M.R."/>
            <person name="Birren B.W."/>
            <person name="Taylor J.W."/>
        </authorList>
    </citation>
    <scope>NUCLEOTIDE SEQUENCE [LARGE SCALE GENOMIC DNA]</scope>
    <source>
        <strain evidence="3">UAMH 1704</strain>
    </source>
</reference>
<dbReference type="KEGG" id="ure:UREG_07295"/>
<feature type="compositionally biased region" description="Polar residues" evidence="1">
    <location>
        <begin position="122"/>
        <end position="136"/>
    </location>
</feature>
<evidence type="ECO:0000313" key="2">
    <source>
        <dbReference type="EMBL" id="EEP82430.1"/>
    </source>
</evidence>
<dbReference type="RefSeq" id="XP_002582522.1">
    <property type="nucleotide sequence ID" value="XM_002582476.1"/>
</dbReference>
<feature type="region of interest" description="Disordered" evidence="1">
    <location>
        <begin position="252"/>
        <end position="347"/>
    </location>
</feature>
<dbReference type="VEuPathDB" id="FungiDB:UREG_07295"/>
<feature type="compositionally biased region" description="Polar residues" evidence="1">
    <location>
        <begin position="860"/>
        <end position="871"/>
    </location>
</feature>
<feature type="region of interest" description="Disordered" evidence="1">
    <location>
        <begin position="715"/>
        <end position="742"/>
    </location>
</feature>
<accession>C4JYP4</accession>
<feature type="region of interest" description="Disordered" evidence="1">
    <location>
        <begin position="758"/>
        <end position="841"/>
    </location>
</feature>
<feature type="compositionally biased region" description="Low complexity" evidence="1">
    <location>
        <begin position="611"/>
        <end position="623"/>
    </location>
</feature>
<feature type="compositionally biased region" description="Low complexity" evidence="1">
    <location>
        <begin position="315"/>
        <end position="324"/>
    </location>
</feature>
<feature type="region of interest" description="Disordered" evidence="1">
    <location>
        <begin position="859"/>
        <end position="1032"/>
    </location>
</feature>
<feature type="region of interest" description="Disordered" evidence="1">
    <location>
        <begin position="610"/>
        <end position="674"/>
    </location>
</feature>
<feature type="compositionally biased region" description="Low complexity" evidence="1">
    <location>
        <begin position="723"/>
        <end position="737"/>
    </location>
</feature>
<dbReference type="AlphaFoldDB" id="C4JYP4"/>
<feature type="region of interest" description="Disordered" evidence="1">
    <location>
        <begin position="563"/>
        <end position="582"/>
    </location>
</feature>
<evidence type="ECO:0000256" key="1">
    <source>
        <dbReference type="SAM" id="MobiDB-lite"/>
    </source>
</evidence>
<dbReference type="Proteomes" id="UP000002058">
    <property type="component" value="Unassembled WGS sequence"/>
</dbReference>
<feature type="region of interest" description="Disordered" evidence="1">
    <location>
        <begin position="414"/>
        <end position="441"/>
    </location>
</feature>
<dbReference type="OrthoDB" id="5394108at2759"/>
<feature type="compositionally biased region" description="Polar residues" evidence="1">
    <location>
        <begin position="90"/>
        <end position="104"/>
    </location>
</feature>
<feature type="compositionally biased region" description="Polar residues" evidence="1">
    <location>
        <begin position="330"/>
        <end position="341"/>
    </location>
</feature>
<feature type="compositionally biased region" description="Polar residues" evidence="1">
    <location>
        <begin position="252"/>
        <end position="261"/>
    </location>
</feature>
<feature type="region of interest" description="Disordered" evidence="1">
    <location>
        <begin position="1045"/>
        <end position="1065"/>
    </location>
</feature>
<dbReference type="EMBL" id="CH476619">
    <property type="protein sequence ID" value="EEP82430.1"/>
    <property type="molecule type" value="Genomic_DNA"/>
</dbReference>
<keyword evidence="3" id="KW-1185">Reference proteome</keyword>
<dbReference type="HOGENOM" id="CLU_277855_0_0_1"/>
<feature type="compositionally biased region" description="Polar residues" evidence="1">
    <location>
        <begin position="766"/>
        <end position="786"/>
    </location>
</feature>
<feature type="compositionally biased region" description="Polar residues" evidence="1">
    <location>
        <begin position="288"/>
        <end position="300"/>
    </location>
</feature>
<feature type="compositionally biased region" description="Polar residues" evidence="1">
    <location>
        <begin position="999"/>
        <end position="1015"/>
    </location>
</feature>
<evidence type="ECO:0000313" key="3">
    <source>
        <dbReference type="Proteomes" id="UP000002058"/>
    </source>
</evidence>
<dbReference type="OMA" id="ARGWNIR"/>
<dbReference type="GeneID" id="8438840"/>
<feature type="compositionally biased region" description="Basic and acidic residues" evidence="1">
    <location>
        <begin position="624"/>
        <end position="633"/>
    </location>
</feature>
<gene>
    <name evidence="2" type="ORF">UREG_07295</name>
</gene>
<feature type="compositionally biased region" description="Polar residues" evidence="1">
    <location>
        <begin position="958"/>
        <end position="990"/>
    </location>
</feature>
<feature type="compositionally biased region" description="Polar residues" evidence="1">
    <location>
        <begin position="44"/>
        <end position="61"/>
    </location>
</feature>
<organism evidence="2 3">
    <name type="scientific">Uncinocarpus reesii (strain UAMH 1704)</name>
    <dbReference type="NCBI Taxonomy" id="336963"/>
    <lineage>
        <taxon>Eukaryota</taxon>
        <taxon>Fungi</taxon>
        <taxon>Dikarya</taxon>
        <taxon>Ascomycota</taxon>
        <taxon>Pezizomycotina</taxon>
        <taxon>Eurotiomycetes</taxon>
        <taxon>Eurotiomycetidae</taxon>
        <taxon>Onygenales</taxon>
        <taxon>Onygenaceae</taxon>
        <taxon>Uncinocarpus</taxon>
    </lineage>
</organism>